<name>A0A347WJV2_9LACT</name>
<dbReference type="PANTHER" id="PTHR30471:SF3">
    <property type="entry name" value="UPF0758 PROTEIN YEES-RELATED"/>
    <property type="match status" value="1"/>
</dbReference>
<evidence type="ECO:0000313" key="9">
    <source>
        <dbReference type="EMBL" id="AXY25359.1"/>
    </source>
</evidence>
<reference evidence="9 10" key="1">
    <citation type="submission" date="2017-09" db="EMBL/GenBank/DDBJ databases">
        <title>Complete genome sequence of Oxytococcus suis strain ZY16052.</title>
        <authorList>
            <person name="Li F."/>
        </authorList>
    </citation>
    <scope>NUCLEOTIDE SEQUENCE [LARGE SCALE GENOMIC DNA]</scope>
    <source>
        <strain evidence="9 10">ZY16052</strain>
    </source>
</reference>
<dbReference type="GO" id="GO:0008237">
    <property type="term" value="F:metallopeptidase activity"/>
    <property type="evidence" value="ECO:0007669"/>
    <property type="project" value="UniProtKB-KW"/>
</dbReference>
<evidence type="ECO:0000256" key="5">
    <source>
        <dbReference type="ARBA" id="ARBA00022833"/>
    </source>
</evidence>
<evidence type="ECO:0000259" key="8">
    <source>
        <dbReference type="PROSITE" id="PS50249"/>
    </source>
</evidence>
<evidence type="ECO:0000256" key="3">
    <source>
        <dbReference type="ARBA" id="ARBA00022723"/>
    </source>
</evidence>
<dbReference type="InterPro" id="IPR046778">
    <property type="entry name" value="UPF0758_N"/>
</dbReference>
<dbReference type="Pfam" id="PF04002">
    <property type="entry name" value="RadC"/>
    <property type="match status" value="1"/>
</dbReference>
<dbReference type="NCBIfam" id="NF000642">
    <property type="entry name" value="PRK00024.1"/>
    <property type="match status" value="1"/>
</dbReference>
<dbReference type="PROSITE" id="PS50249">
    <property type="entry name" value="MPN"/>
    <property type="match status" value="1"/>
</dbReference>
<dbReference type="EMBL" id="CP023434">
    <property type="protein sequence ID" value="AXY25359.1"/>
    <property type="molecule type" value="Genomic_DNA"/>
</dbReference>
<dbReference type="AlphaFoldDB" id="A0A347WJV2"/>
<dbReference type="Gene3D" id="3.40.140.10">
    <property type="entry name" value="Cytidine Deaminase, domain 2"/>
    <property type="match status" value="1"/>
</dbReference>
<keyword evidence="3" id="KW-0479">Metal-binding</keyword>
<organism evidence="9 10">
    <name type="scientific">Suicoccus acidiformans</name>
    <dbReference type="NCBI Taxonomy" id="2036206"/>
    <lineage>
        <taxon>Bacteria</taxon>
        <taxon>Bacillati</taxon>
        <taxon>Bacillota</taxon>
        <taxon>Bacilli</taxon>
        <taxon>Lactobacillales</taxon>
        <taxon>Aerococcaceae</taxon>
        <taxon>Suicoccus</taxon>
    </lineage>
</organism>
<comment type="similarity">
    <text evidence="1 7">Belongs to the UPF0758 family.</text>
</comment>
<dbReference type="InterPro" id="IPR020891">
    <property type="entry name" value="UPF0758_CS"/>
</dbReference>
<dbReference type="GO" id="GO:0006508">
    <property type="term" value="P:proteolysis"/>
    <property type="evidence" value="ECO:0007669"/>
    <property type="project" value="UniProtKB-KW"/>
</dbReference>
<dbReference type="InterPro" id="IPR037518">
    <property type="entry name" value="MPN"/>
</dbReference>
<keyword evidence="5" id="KW-0862">Zinc</keyword>
<dbReference type="Gene3D" id="1.10.150.20">
    <property type="entry name" value="5' to 3' exonuclease, C-terminal subdomain"/>
    <property type="match status" value="1"/>
</dbReference>
<sequence length="237" mass="26611">MTNMFIREVPKEIRPRERLVEYGAAALSNQELLAILFRTGQRGENVLEMSLRFLSRFESLPEIKGASLEELTAVKGIGEVKAIELKAAIELGYRIATASVPKYGQVLSTEAAGQWLMLEMAHEQQELLVALFLNTKNEIIRKETVFKGTVSSSVAHPREIFKEAVKYPTARIIMAHNHPSGDPEPSRADLQFTRRMILCGDLMGIELLDHIIVGERDFVSLLETTDLFDDPMSHMGD</sequence>
<keyword evidence="6" id="KW-0482">Metalloprotease</keyword>
<dbReference type="Proteomes" id="UP000263232">
    <property type="component" value="Chromosome"/>
</dbReference>
<dbReference type="SUPFAM" id="SSF47781">
    <property type="entry name" value="RuvA domain 2-like"/>
    <property type="match status" value="1"/>
</dbReference>
<dbReference type="SUPFAM" id="SSF102712">
    <property type="entry name" value="JAB1/MPN domain"/>
    <property type="match status" value="1"/>
</dbReference>
<dbReference type="InterPro" id="IPR010994">
    <property type="entry name" value="RuvA_2-like"/>
</dbReference>
<dbReference type="NCBIfam" id="TIGR00608">
    <property type="entry name" value="radc"/>
    <property type="match status" value="1"/>
</dbReference>
<dbReference type="InterPro" id="IPR001405">
    <property type="entry name" value="UPF0758"/>
</dbReference>
<dbReference type="InterPro" id="IPR025657">
    <property type="entry name" value="RadC_JAB"/>
</dbReference>
<evidence type="ECO:0000256" key="7">
    <source>
        <dbReference type="RuleBase" id="RU003797"/>
    </source>
</evidence>
<evidence type="ECO:0000313" key="10">
    <source>
        <dbReference type="Proteomes" id="UP000263232"/>
    </source>
</evidence>
<keyword evidence="2" id="KW-0645">Protease</keyword>
<accession>A0A347WJV2</accession>
<dbReference type="GO" id="GO:0046872">
    <property type="term" value="F:metal ion binding"/>
    <property type="evidence" value="ECO:0007669"/>
    <property type="project" value="UniProtKB-KW"/>
</dbReference>
<evidence type="ECO:0000256" key="6">
    <source>
        <dbReference type="ARBA" id="ARBA00023049"/>
    </source>
</evidence>
<dbReference type="PANTHER" id="PTHR30471">
    <property type="entry name" value="DNA REPAIR PROTEIN RADC"/>
    <property type="match status" value="1"/>
</dbReference>
<keyword evidence="10" id="KW-1185">Reference proteome</keyword>
<dbReference type="OrthoDB" id="9804482at2"/>
<protein>
    <recommendedName>
        <fullName evidence="8">MPN domain-containing protein</fullName>
    </recommendedName>
</protein>
<dbReference type="KEGG" id="abae:CL176_04730"/>
<dbReference type="CDD" id="cd08071">
    <property type="entry name" value="MPN_DUF2466"/>
    <property type="match status" value="1"/>
</dbReference>
<evidence type="ECO:0000256" key="1">
    <source>
        <dbReference type="ARBA" id="ARBA00010243"/>
    </source>
</evidence>
<gene>
    <name evidence="9" type="ORF">CL176_04730</name>
</gene>
<evidence type="ECO:0000256" key="2">
    <source>
        <dbReference type="ARBA" id="ARBA00022670"/>
    </source>
</evidence>
<dbReference type="PROSITE" id="PS01302">
    <property type="entry name" value="UPF0758"/>
    <property type="match status" value="1"/>
</dbReference>
<feature type="domain" description="MPN" evidence="8">
    <location>
        <begin position="105"/>
        <end position="227"/>
    </location>
</feature>
<dbReference type="Pfam" id="PF20582">
    <property type="entry name" value="UPF0758_N"/>
    <property type="match status" value="1"/>
</dbReference>
<proteinExistence type="inferred from homology"/>
<evidence type="ECO:0000256" key="4">
    <source>
        <dbReference type="ARBA" id="ARBA00022801"/>
    </source>
</evidence>
<keyword evidence="4" id="KW-0378">Hydrolase</keyword>